<proteinExistence type="predicted"/>
<dbReference type="EMBL" id="FNKQ01000002">
    <property type="protein sequence ID" value="SDQ56932.1"/>
    <property type="molecule type" value="Genomic_DNA"/>
</dbReference>
<name>A0A1H1BYC9_9EURY</name>
<dbReference type="Gene3D" id="3.30.530.20">
    <property type="match status" value="1"/>
</dbReference>
<accession>A0A1H1BYC9</accession>
<evidence type="ECO:0000313" key="3">
    <source>
        <dbReference type="Proteomes" id="UP000199289"/>
    </source>
</evidence>
<evidence type="ECO:0000313" key="4">
    <source>
        <dbReference type="Proteomes" id="UP000255421"/>
    </source>
</evidence>
<dbReference type="AlphaFoldDB" id="A0A1H1BYC9"/>
<sequence>MDEIVVSTVVYVPPEEAYEFVVDFPRYANYSEHLERVETRRGDGSAGTRYALTFSWWKLDYTVVSEVTELDPPERVEWKIVKNFRARGRWRVEPLDELPADAPEDAETACRVYFEVSYDPRSAEGNVDLPRFVSLGWVIDKVSPKIESEAEEILERVVEDLEGRRRPVQLTVERQDV</sequence>
<dbReference type="CDD" id="cd07812">
    <property type="entry name" value="SRPBCC"/>
    <property type="match status" value="1"/>
</dbReference>
<reference evidence="3" key="2">
    <citation type="submission" date="2016-10" db="EMBL/GenBank/DDBJ databases">
        <authorList>
            <person name="Varghese N."/>
            <person name="Submissions S."/>
        </authorList>
    </citation>
    <scope>NUCLEOTIDE SEQUENCE [LARGE SCALE GENOMIC DNA]</scope>
    <source>
        <strain evidence="3">CGMCC 1.12397</strain>
    </source>
</reference>
<dbReference type="SUPFAM" id="SSF55961">
    <property type="entry name" value="Bet v1-like"/>
    <property type="match status" value="1"/>
</dbReference>
<dbReference type="InterPro" id="IPR019587">
    <property type="entry name" value="Polyketide_cyclase/dehydratase"/>
</dbReference>
<gene>
    <name evidence="1" type="ORF">DWB78_04140</name>
    <name evidence="2" type="ORF">SAMN05216278_2019</name>
</gene>
<dbReference type="RefSeq" id="WP_092536661.1">
    <property type="nucleotide sequence ID" value="NZ_FNKQ01000002.1"/>
</dbReference>
<dbReference type="Pfam" id="PF10604">
    <property type="entry name" value="Polyketide_cyc2"/>
    <property type="match status" value="1"/>
</dbReference>
<reference evidence="2" key="1">
    <citation type="submission" date="2016-10" db="EMBL/GenBank/DDBJ databases">
        <authorList>
            <person name="de Groot N.N."/>
        </authorList>
    </citation>
    <scope>NUCLEOTIDE SEQUENCE [LARGE SCALE GENOMIC DNA]</scope>
    <source>
        <strain evidence="2">CGMCC 1.12397</strain>
    </source>
</reference>
<evidence type="ECO:0000313" key="2">
    <source>
        <dbReference type="EMBL" id="SDQ56932.1"/>
    </source>
</evidence>
<reference evidence="1 4" key="3">
    <citation type="submission" date="2018-07" db="EMBL/GenBank/DDBJ databases">
        <title>Genome sequence of extremly halophilic archaeon Halopelagius longus strain BC12-B1.</title>
        <authorList>
            <person name="Zhang X."/>
        </authorList>
    </citation>
    <scope>NUCLEOTIDE SEQUENCE [LARGE SCALE GENOMIC DNA]</scope>
    <source>
        <strain evidence="1 4">BC12-B1</strain>
    </source>
</reference>
<evidence type="ECO:0000313" key="1">
    <source>
        <dbReference type="EMBL" id="RDI70980.1"/>
    </source>
</evidence>
<keyword evidence="4" id="KW-1185">Reference proteome</keyword>
<dbReference type="OrthoDB" id="167073at2157"/>
<dbReference type="Proteomes" id="UP000255421">
    <property type="component" value="Unassembled WGS sequence"/>
</dbReference>
<dbReference type="EMBL" id="QQST01000001">
    <property type="protein sequence ID" value="RDI70980.1"/>
    <property type="molecule type" value="Genomic_DNA"/>
</dbReference>
<dbReference type="Proteomes" id="UP000199289">
    <property type="component" value="Unassembled WGS sequence"/>
</dbReference>
<organism evidence="2 3">
    <name type="scientific">Halopelagius longus</name>
    <dbReference type="NCBI Taxonomy" id="1236180"/>
    <lineage>
        <taxon>Archaea</taxon>
        <taxon>Methanobacteriati</taxon>
        <taxon>Methanobacteriota</taxon>
        <taxon>Stenosarchaea group</taxon>
        <taxon>Halobacteria</taxon>
        <taxon>Halobacteriales</taxon>
        <taxon>Haloferacaceae</taxon>
    </lineage>
</organism>
<dbReference type="InterPro" id="IPR023393">
    <property type="entry name" value="START-like_dom_sf"/>
</dbReference>
<protein>
    <submittedName>
        <fullName evidence="2">Ribosome association toxin PasT (RatA) of the RatAB toxin-antitoxin module</fullName>
    </submittedName>
    <submittedName>
        <fullName evidence="1">SRPBCC family protein</fullName>
    </submittedName>
</protein>